<dbReference type="InterPro" id="IPR012308">
    <property type="entry name" value="DNA_ligase_ATP-dep_N"/>
</dbReference>
<feature type="binding site" evidence="13">
    <location>
        <position position="224"/>
    </location>
    <ligand>
        <name>ATP</name>
        <dbReference type="ChEBI" id="CHEBI:30616"/>
    </ligand>
</feature>
<dbReference type="InterPro" id="IPR050191">
    <property type="entry name" value="ATP-dep_DNA_ligase"/>
</dbReference>
<evidence type="ECO:0000256" key="10">
    <source>
        <dbReference type="ARBA" id="ARBA00023204"/>
    </source>
</evidence>
<gene>
    <name evidence="13" type="primary">lig</name>
    <name evidence="17" type="ORF">ACFQDO_03480</name>
</gene>
<evidence type="ECO:0000256" key="11">
    <source>
        <dbReference type="ARBA" id="ARBA00023306"/>
    </source>
</evidence>
<dbReference type="InterPro" id="IPR036599">
    <property type="entry name" value="DNA_ligase_N_sf"/>
</dbReference>
<feature type="active site" description="N6-AMP-lysine intermediate" evidence="13">
    <location>
        <position position="226"/>
    </location>
</feature>
<evidence type="ECO:0000256" key="9">
    <source>
        <dbReference type="ARBA" id="ARBA00023172"/>
    </source>
</evidence>
<dbReference type="InterPro" id="IPR012310">
    <property type="entry name" value="DNA_ligase_ATP-dep_cent"/>
</dbReference>
<evidence type="ECO:0000256" key="8">
    <source>
        <dbReference type="ARBA" id="ARBA00022842"/>
    </source>
</evidence>
<dbReference type="EC" id="6.5.1.1" evidence="13"/>
<sequence>MSVPPARMGDVLLADVAAASKVVAATPSRRAKVAALATCLAAASAGGDPRTVSVVVSYLTGELKQRRTGIGYAALREAATVERADRPTLTVLEVDDAFETAAALSGSGSQSARRDLVRGLLSRATADEAALLVALVSGELRQGAQVGVLLDALAVATGAAPAAVRRAITLSGSVGEVAVAGLLRGPGALGDFTLQVGRPLSPMLAKSAPDVATALAGLGGCAIEWKLDGIRIQVHRDGSKVAVFTRTLDDVTDRLPEVVALARSLPVDSVVLDAEAIALRPDGRPRPFQETASRVMTQAARTDAAAERTPLTTYVFDVLALNGTDLTDEPLRSRRATLESVVPARAVVPHLMVPNDDQAVSRAEAFAQEALDQGHEGVVVKELDAPYAMGRRGAGWVKVKPVHTLDLVVLAAEWGHGRRTGRLSNLHLGARDPAGRFGPPGGFVMLGKTFKGLTDQLLAWQTEELLARADGDSDQWVVSVRPELVVEIALDGVQTSPRYPAGIALRFARVVRYRPDKVATDADPIEAVEDLRPD</sequence>
<comment type="function">
    <text evidence="13">DNA ligase that seals nicks in double-stranded DNA during DNA replication, DNA recombination and DNA repair.</text>
</comment>
<feature type="domain" description="ATP-dependent DNA ligase family profile" evidence="16">
    <location>
        <begin position="304"/>
        <end position="432"/>
    </location>
</feature>
<keyword evidence="3 13" id="KW-0235">DNA replication</keyword>
<keyword evidence="4 13" id="KW-0479">Metal-binding</keyword>
<evidence type="ECO:0000256" key="14">
    <source>
        <dbReference type="RuleBase" id="RU000617"/>
    </source>
</evidence>
<keyword evidence="18" id="KW-1185">Reference proteome</keyword>
<dbReference type="EMBL" id="JBHSRD010000002">
    <property type="protein sequence ID" value="MFC6006183.1"/>
    <property type="molecule type" value="Genomic_DNA"/>
</dbReference>
<dbReference type="InterPro" id="IPR012340">
    <property type="entry name" value="NA-bd_OB-fold"/>
</dbReference>
<evidence type="ECO:0000256" key="4">
    <source>
        <dbReference type="ARBA" id="ARBA00022723"/>
    </source>
</evidence>
<dbReference type="NCBIfam" id="NF002868">
    <property type="entry name" value="PRK03180.1"/>
    <property type="match status" value="1"/>
</dbReference>
<keyword evidence="10 13" id="KW-0234">DNA repair</keyword>
<feature type="binding site" evidence="13">
    <location>
        <position position="275"/>
    </location>
    <ligand>
        <name>ATP</name>
        <dbReference type="ChEBI" id="CHEBI:30616"/>
    </ligand>
</feature>
<keyword evidence="1 13" id="KW-0436">Ligase</keyword>
<name>A0ABW1JBK3_9ACTN</name>
<dbReference type="Gene3D" id="2.40.50.140">
    <property type="entry name" value="Nucleic acid-binding proteins"/>
    <property type="match status" value="1"/>
</dbReference>
<comment type="caution">
    <text evidence="17">The sequence shown here is derived from an EMBL/GenBank/DDBJ whole genome shotgun (WGS) entry which is preliminary data.</text>
</comment>
<dbReference type="SUPFAM" id="SSF50249">
    <property type="entry name" value="Nucleic acid-binding proteins"/>
    <property type="match status" value="1"/>
</dbReference>
<feature type="binding site" evidence="13">
    <location>
        <position position="398"/>
    </location>
    <ligand>
        <name>ATP</name>
        <dbReference type="ChEBI" id="CHEBI:30616"/>
    </ligand>
</feature>
<dbReference type="SUPFAM" id="SSF117018">
    <property type="entry name" value="ATP-dependent DNA ligase DNA-binding domain"/>
    <property type="match status" value="1"/>
</dbReference>
<keyword evidence="5 13" id="KW-0547">Nucleotide-binding</keyword>
<evidence type="ECO:0000256" key="2">
    <source>
        <dbReference type="ARBA" id="ARBA00022618"/>
    </source>
</evidence>
<comment type="cofactor">
    <cofactor evidence="13">
        <name>Mg(2+)</name>
        <dbReference type="ChEBI" id="CHEBI:18420"/>
    </cofactor>
</comment>
<dbReference type="InterPro" id="IPR000977">
    <property type="entry name" value="DNA_ligase_ATP-dep"/>
</dbReference>
<dbReference type="GO" id="GO:0003910">
    <property type="term" value="F:DNA ligase (ATP) activity"/>
    <property type="evidence" value="ECO:0007669"/>
    <property type="project" value="UniProtKB-EC"/>
</dbReference>
<evidence type="ECO:0000256" key="12">
    <source>
        <dbReference type="ARBA" id="ARBA00034003"/>
    </source>
</evidence>
<feature type="binding site" evidence="13">
    <location>
        <position position="316"/>
    </location>
    <ligand>
        <name>ATP</name>
        <dbReference type="ChEBI" id="CHEBI:30616"/>
    </ligand>
</feature>
<feature type="binding site" evidence="13">
    <location>
        <position position="246"/>
    </location>
    <ligand>
        <name>ATP</name>
        <dbReference type="ChEBI" id="CHEBI:30616"/>
    </ligand>
</feature>
<keyword evidence="9 13" id="KW-0233">DNA recombination</keyword>
<dbReference type="RefSeq" id="WP_345717039.1">
    <property type="nucleotide sequence ID" value="NZ_BAABFP010000005.1"/>
</dbReference>
<protein>
    <recommendedName>
        <fullName evidence="13">Probable DNA ligase</fullName>
        <ecNumber evidence="13">6.5.1.1</ecNumber>
    </recommendedName>
    <alternativeName>
        <fullName evidence="13">Polydeoxyribonucleotide synthase [ATP]</fullName>
    </alternativeName>
</protein>
<comment type="catalytic activity">
    <reaction evidence="12 13 14">
        <text>ATP + (deoxyribonucleotide)n-3'-hydroxyl + 5'-phospho-(deoxyribonucleotide)m = (deoxyribonucleotide)n+m + AMP + diphosphate.</text>
        <dbReference type="EC" id="6.5.1.1"/>
    </reaction>
</comment>
<accession>A0ABW1JBK3</accession>
<dbReference type="PANTHER" id="PTHR45674:SF13">
    <property type="entry name" value="DNA LIGASE-RELATED"/>
    <property type="match status" value="1"/>
</dbReference>
<dbReference type="PROSITE" id="PS00697">
    <property type="entry name" value="DNA_LIGASE_A1"/>
    <property type="match status" value="1"/>
</dbReference>
<keyword evidence="7 13" id="KW-0067">ATP-binding</keyword>
<dbReference type="CDD" id="cd07901">
    <property type="entry name" value="Adenylation_DNA_ligase_Arch_LigB"/>
    <property type="match status" value="1"/>
</dbReference>
<reference evidence="18" key="1">
    <citation type="journal article" date="2019" name="Int. J. Syst. Evol. Microbiol.">
        <title>The Global Catalogue of Microorganisms (GCM) 10K type strain sequencing project: providing services to taxonomists for standard genome sequencing and annotation.</title>
        <authorList>
            <consortium name="The Broad Institute Genomics Platform"/>
            <consortium name="The Broad Institute Genome Sequencing Center for Infectious Disease"/>
            <person name="Wu L."/>
            <person name="Ma J."/>
        </authorList>
    </citation>
    <scope>NUCLEOTIDE SEQUENCE [LARGE SCALE GENOMIC DNA]</scope>
    <source>
        <strain evidence="18">KACC 14249</strain>
    </source>
</reference>
<keyword evidence="11 13" id="KW-0131">Cell cycle</keyword>
<dbReference type="Proteomes" id="UP001596189">
    <property type="component" value="Unassembled WGS sequence"/>
</dbReference>
<dbReference type="Pfam" id="PF04675">
    <property type="entry name" value="DNA_ligase_A_N"/>
    <property type="match status" value="1"/>
</dbReference>
<evidence type="ECO:0000256" key="13">
    <source>
        <dbReference type="HAMAP-Rule" id="MF_00407"/>
    </source>
</evidence>
<feature type="binding site" evidence="13">
    <location>
        <position position="231"/>
    </location>
    <ligand>
        <name>ATP</name>
        <dbReference type="ChEBI" id="CHEBI:30616"/>
    </ligand>
</feature>
<keyword evidence="8 13" id="KW-0460">Magnesium</keyword>
<evidence type="ECO:0000313" key="17">
    <source>
        <dbReference type="EMBL" id="MFC6006183.1"/>
    </source>
</evidence>
<dbReference type="Pfam" id="PF01068">
    <property type="entry name" value="DNA_ligase_A_M"/>
    <property type="match status" value="1"/>
</dbReference>
<proteinExistence type="inferred from homology"/>
<dbReference type="NCBIfam" id="TIGR00574">
    <property type="entry name" value="dnl1"/>
    <property type="match status" value="1"/>
</dbReference>
<dbReference type="Pfam" id="PF04679">
    <property type="entry name" value="DNA_ligase_A_C"/>
    <property type="match status" value="1"/>
</dbReference>
<dbReference type="SUPFAM" id="SSF56091">
    <property type="entry name" value="DNA ligase/mRNA capping enzyme, catalytic domain"/>
    <property type="match status" value="1"/>
</dbReference>
<evidence type="ECO:0000256" key="6">
    <source>
        <dbReference type="ARBA" id="ARBA00022763"/>
    </source>
</evidence>
<dbReference type="PROSITE" id="PS50160">
    <property type="entry name" value="DNA_LIGASE_A3"/>
    <property type="match status" value="1"/>
</dbReference>
<evidence type="ECO:0000256" key="5">
    <source>
        <dbReference type="ARBA" id="ARBA00022741"/>
    </source>
</evidence>
<dbReference type="Gene3D" id="3.30.470.30">
    <property type="entry name" value="DNA ligase/mRNA capping enzyme"/>
    <property type="match status" value="1"/>
</dbReference>
<evidence type="ECO:0000256" key="7">
    <source>
        <dbReference type="ARBA" id="ARBA00022840"/>
    </source>
</evidence>
<feature type="binding site" evidence="13">
    <location>
        <position position="392"/>
    </location>
    <ligand>
        <name>ATP</name>
        <dbReference type="ChEBI" id="CHEBI:30616"/>
    </ligand>
</feature>
<evidence type="ECO:0000256" key="15">
    <source>
        <dbReference type="RuleBase" id="RU004196"/>
    </source>
</evidence>
<evidence type="ECO:0000259" key="16">
    <source>
        <dbReference type="PROSITE" id="PS50160"/>
    </source>
</evidence>
<evidence type="ECO:0000256" key="3">
    <source>
        <dbReference type="ARBA" id="ARBA00022705"/>
    </source>
</evidence>
<keyword evidence="6 13" id="KW-0227">DNA damage</keyword>
<comment type="similarity">
    <text evidence="13 15">Belongs to the ATP-dependent DNA ligase family.</text>
</comment>
<dbReference type="InterPro" id="IPR022865">
    <property type="entry name" value="DNA_ligae_ATP-dep_bac/arc"/>
</dbReference>
<dbReference type="InterPro" id="IPR016059">
    <property type="entry name" value="DNA_ligase_ATP-dep_CS"/>
</dbReference>
<evidence type="ECO:0000256" key="1">
    <source>
        <dbReference type="ARBA" id="ARBA00022598"/>
    </source>
</evidence>
<dbReference type="Gene3D" id="1.10.3260.10">
    <property type="entry name" value="DNA ligase, ATP-dependent, N-terminal domain"/>
    <property type="match status" value="1"/>
</dbReference>
<evidence type="ECO:0000313" key="18">
    <source>
        <dbReference type="Proteomes" id="UP001596189"/>
    </source>
</evidence>
<dbReference type="HAMAP" id="MF_00407">
    <property type="entry name" value="DNA_ligase"/>
    <property type="match status" value="1"/>
</dbReference>
<dbReference type="InterPro" id="IPR012309">
    <property type="entry name" value="DNA_ligase_ATP-dep_C"/>
</dbReference>
<organism evidence="17 18">
    <name type="scientific">Angustibacter luteus</name>
    <dbReference type="NCBI Taxonomy" id="658456"/>
    <lineage>
        <taxon>Bacteria</taxon>
        <taxon>Bacillati</taxon>
        <taxon>Actinomycetota</taxon>
        <taxon>Actinomycetes</taxon>
        <taxon>Kineosporiales</taxon>
        <taxon>Kineosporiaceae</taxon>
    </lineage>
</organism>
<dbReference type="PANTHER" id="PTHR45674">
    <property type="entry name" value="DNA LIGASE 1/3 FAMILY MEMBER"/>
    <property type="match status" value="1"/>
</dbReference>
<keyword evidence="2 13" id="KW-0132">Cell division</keyword>